<evidence type="ECO:0000256" key="1">
    <source>
        <dbReference type="SAM" id="SignalP"/>
    </source>
</evidence>
<organism evidence="2 3">
    <name type="scientific">Mesorhabditis belari</name>
    <dbReference type="NCBI Taxonomy" id="2138241"/>
    <lineage>
        <taxon>Eukaryota</taxon>
        <taxon>Metazoa</taxon>
        <taxon>Ecdysozoa</taxon>
        <taxon>Nematoda</taxon>
        <taxon>Chromadorea</taxon>
        <taxon>Rhabditida</taxon>
        <taxon>Rhabditina</taxon>
        <taxon>Rhabditomorpha</taxon>
        <taxon>Rhabditoidea</taxon>
        <taxon>Rhabditidae</taxon>
        <taxon>Mesorhabditinae</taxon>
        <taxon>Mesorhabditis</taxon>
    </lineage>
</organism>
<sequence length="441" mass="49674">MGLHKPLLLLVSSLVVGKALIQPTCPNGQAPKMNDDGKAIQCLPGSSQKVVCGNNHACFFTGMNYVCCPSNEPTEDSQPTCSPPYLTVLADDGYPLKCSARTRTCPRKTQFCSDVGMAYICCEKAIGREPPKEVDPVPRSEKTLECPSHAIGVLNERGQRVICHSKKRCPSKHQFCYGGLKRSICCEHYDTAKNILEDRPLPKSSTIQANNIRIASKLRQVSLSSRELLGTTTERTVIRSDTFVSNMLMPRSSAVATAIRHRNGLREVERLDMSAVKRRKISTEFKDDDETIEKLIPLIGHFEMDDNEQDVSSKRGRKISTTTEGSITEWPLDNEDQIEILEKITRTTETIEPTTTERQYLRELDPFRRARVHSVKTMKAQEKPINLRDSKETDDGFAKPLNIPANPVAEENKKEIAEKFIMQQIRDGWPYADKFYRPDAE</sequence>
<feature type="chain" id="PRO_5042118560" evidence="1">
    <location>
        <begin position="22"/>
        <end position="441"/>
    </location>
</feature>
<dbReference type="AlphaFoldDB" id="A0AAF3ETI6"/>
<evidence type="ECO:0000313" key="3">
    <source>
        <dbReference type="WBParaSite" id="MBELARI_LOCUS17466"/>
    </source>
</evidence>
<feature type="signal peptide" evidence="1">
    <location>
        <begin position="1"/>
        <end position="21"/>
    </location>
</feature>
<proteinExistence type="predicted"/>
<dbReference type="SMART" id="SM00289">
    <property type="entry name" value="WR1"/>
    <property type="match status" value="3"/>
</dbReference>
<evidence type="ECO:0000313" key="2">
    <source>
        <dbReference type="Proteomes" id="UP000887575"/>
    </source>
</evidence>
<dbReference type="Pfam" id="PF14625">
    <property type="entry name" value="Lustrin_cystein"/>
    <property type="match status" value="2"/>
</dbReference>
<reference evidence="3" key="1">
    <citation type="submission" date="2024-02" db="UniProtKB">
        <authorList>
            <consortium name="WormBaseParasite"/>
        </authorList>
    </citation>
    <scope>IDENTIFICATION</scope>
</reference>
<keyword evidence="2" id="KW-1185">Reference proteome</keyword>
<accession>A0AAF3ETI6</accession>
<keyword evidence="1" id="KW-0732">Signal</keyword>
<protein>
    <submittedName>
        <fullName evidence="3">Uncharacterized protein</fullName>
    </submittedName>
</protein>
<dbReference type="InterPro" id="IPR006150">
    <property type="entry name" value="Cys_repeat_1"/>
</dbReference>
<dbReference type="WBParaSite" id="MBELARI_LOCUS17466">
    <property type="protein sequence ID" value="MBELARI_LOCUS17466"/>
    <property type="gene ID" value="MBELARI_LOCUS17466"/>
</dbReference>
<dbReference type="InterPro" id="IPR028150">
    <property type="entry name" value="Lustrin_cystein"/>
</dbReference>
<name>A0AAF3ETI6_9BILA</name>
<dbReference type="Proteomes" id="UP000887575">
    <property type="component" value="Unassembled WGS sequence"/>
</dbReference>